<feature type="repeat" description="RPEL" evidence="4">
    <location>
        <begin position="186"/>
        <end position="211"/>
    </location>
</feature>
<keyword evidence="7" id="KW-1185">Reference proteome</keyword>
<comment type="similarity">
    <text evidence="1">Belongs to the phosphatase and actin regulator family.</text>
</comment>
<dbReference type="PROSITE" id="PS51073">
    <property type="entry name" value="RPEL"/>
    <property type="match status" value="2"/>
</dbReference>
<evidence type="ECO:0000256" key="4">
    <source>
        <dbReference type="PROSITE-ProRule" id="PRU00401"/>
    </source>
</evidence>
<comment type="caution">
    <text evidence="6">The sequence shown here is derived from an EMBL/GenBank/DDBJ whole genome shotgun (WGS) entry which is preliminary data.</text>
</comment>
<evidence type="ECO:0000256" key="2">
    <source>
        <dbReference type="ARBA" id="ARBA00022737"/>
    </source>
</evidence>
<gene>
    <name evidence="6" type="ORF">BCR33DRAFT_745116</name>
</gene>
<sequence>MSSSNNSSNNTSPQSSNESIGSNSSTGSGRFTRIVSELGKKLSRRTDKESLVGKNILKGFDHIPIYQSLKQLCRGLHLAHYPGQKIALEKEKQQDALNRKLALRPEKVDLKLRNILKGTNDSLNKSNEDLDRSLNSFEKKAHKLKSCLRKRPSRNELEEMNIIKSGGLAPAIVETHRRLSRSIIEDTLESKLRNRPDMDELASKNILFCETVEVHTTFRKSEYNRRPDGDVTFKHLTPQLKVQIRNELNTYKKNEMEIHEDAQQNTCFHY</sequence>
<name>A0A1Y2B518_9FUNG</name>
<dbReference type="EMBL" id="MCGO01000085">
    <property type="protein sequence ID" value="ORY29929.1"/>
    <property type="molecule type" value="Genomic_DNA"/>
</dbReference>
<dbReference type="PANTHER" id="PTHR12751">
    <property type="entry name" value="PHOSPHATASE AND ACTIN REGULATOR PHACTR"/>
    <property type="match status" value="1"/>
</dbReference>
<dbReference type="Gene3D" id="6.10.140.2130">
    <property type="match status" value="1"/>
</dbReference>
<evidence type="ECO:0000313" key="7">
    <source>
        <dbReference type="Proteomes" id="UP000193642"/>
    </source>
</evidence>
<dbReference type="GO" id="GO:0003779">
    <property type="term" value="F:actin binding"/>
    <property type="evidence" value="ECO:0007669"/>
    <property type="project" value="UniProtKB-KW"/>
</dbReference>
<reference evidence="6 7" key="1">
    <citation type="submission" date="2016-07" db="EMBL/GenBank/DDBJ databases">
        <title>Pervasive Adenine N6-methylation of Active Genes in Fungi.</title>
        <authorList>
            <consortium name="DOE Joint Genome Institute"/>
            <person name="Mondo S.J."/>
            <person name="Dannebaum R.O."/>
            <person name="Kuo R.C."/>
            <person name="Labutti K."/>
            <person name="Haridas S."/>
            <person name="Kuo A."/>
            <person name="Salamov A."/>
            <person name="Ahrendt S.R."/>
            <person name="Lipzen A."/>
            <person name="Sullivan W."/>
            <person name="Andreopoulos W.B."/>
            <person name="Clum A."/>
            <person name="Lindquist E."/>
            <person name="Daum C."/>
            <person name="Ramamoorthy G.K."/>
            <person name="Gryganskyi A."/>
            <person name="Culley D."/>
            <person name="Magnuson J.K."/>
            <person name="James T.Y."/>
            <person name="O'Malley M.A."/>
            <person name="Stajich J.E."/>
            <person name="Spatafora J.W."/>
            <person name="Visel A."/>
            <person name="Grigoriev I.V."/>
        </authorList>
    </citation>
    <scope>NUCLEOTIDE SEQUENCE [LARGE SCALE GENOMIC DNA]</scope>
    <source>
        <strain evidence="6 7">JEL800</strain>
    </source>
</reference>
<evidence type="ECO:0000256" key="5">
    <source>
        <dbReference type="SAM" id="MobiDB-lite"/>
    </source>
</evidence>
<organism evidence="6 7">
    <name type="scientific">Rhizoclosmatium globosum</name>
    <dbReference type="NCBI Taxonomy" id="329046"/>
    <lineage>
        <taxon>Eukaryota</taxon>
        <taxon>Fungi</taxon>
        <taxon>Fungi incertae sedis</taxon>
        <taxon>Chytridiomycota</taxon>
        <taxon>Chytridiomycota incertae sedis</taxon>
        <taxon>Chytridiomycetes</taxon>
        <taxon>Chytridiales</taxon>
        <taxon>Chytriomycetaceae</taxon>
        <taxon>Rhizoclosmatium</taxon>
    </lineage>
</organism>
<accession>A0A1Y2B518</accession>
<feature type="repeat" description="RPEL" evidence="4">
    <location>
        <begin position="95"/>
        <end position="120"/>
    </location>
</feature>
<dbReference type="Gene3D" id="6.10.140.2040">
    <property type="match status" value="1"/>
</dbReference>
<keyword evidence="3" id="KW-0009">Actin-binding</keyword>
<dbReference type="STRING" id="329046.A0A1Y2B518"/>
<evidence type="ECO:0000256" key="3">
    <source>
        <dbReference type="ARBA" id="ARBA00023203"/>
    </source>
</evidence>
<protein>
    <submittedName>
        <fullName evidence="6">Uncharacterized protein</fullName>
    </submittedName>
</protein>
<proteinExistence type="inferred from homology"/>
<feature type="region of interest" description="Disordered" evidence="5">
    <location>
        <begin position="1"/>
        <end position="28"/>
    </location>
</feature>
<dbReference type="OrthoDB" id="5563016at2759"/>
<evidence type="ECO:0000256" key="1">
    <source>
        <dbReference type="ARBA" id="ARBA00009795"/>
    </source>
</evidence>
<keyword evidence="2" id="KW-0677">Repeat</keyword>
<dbReference type="PANTHER" id="PTHR12751:SF18">
    <property type="entry name" value="PHOSPHATASE AND ACTIN REGULATOR 1"/>
    <property type="match status" value="1"/>
</dbReference>
<dbReference type="SMART" id="SM00707">
    <property type="entry name" value="RPEL"/>
    <property type="match status" value="4"/>
</dbReference>
<dbReference type="Proteomes" id="UP000193642">
    <property type="component" value="Unassembled WGS sequence"/>
</dbReference>
<dbReference type="InterPro" id="IPR004018">
    <property type="entry name" value="RPEL_repeat"/>
</dbReference>
<dbReference type="AlphaFoldDB" id="A0A1Y2B518"/>
<evidence type="ECO:0000313" key="6">
    <source>
        <dbReference type="EMBL" id="ORY29929.1"/>
    </source>
</evidence>
<dbReference type="GO" id="GO:0030036">
    <property type="term" value="P:actin cytoskeleton organization"/>
    <property type="evidence" value="ECO:0007669"/>
    <property type="project" value="TreeGrafter"/>
</dbReference>